<feature type="domain" description="Thioredoxin" evidence="1">
    <location>
        <begin position="28"/>
        <end position="107"/>
    </location>
</feature>
<dbReference type="PROSITE" id="PS00194">
    <property type="entry name" value="THIOREDOXIN_1"/>
    <property type="match status" value="1"/>
</dbReference>
<protein>
    <recommendedName>
        <fullName evidence="1">Thioredoxin domain-containing protein</fullName>
    </recommendedName>
</protein>
<evidence type="ECO:0000313" key="2">
    <source>
        <dbReference type="EMBL" id="QHT91472.1"/>
    </source>
</evidence>
<dbReference type="PANTHER" id="PTHR10438">
    <property type="entry name" value="THIOREDOXIN"/>
    <property type="match status" value="1"/>
</dbReference>
<dbReference type="InterPro" id="IPR036249">
    <property type="entry name" value="Thioredoxin-like_sf"/>
</dbReference>
<accession>A0A6C0IEZ3</accession>
<name>A0A6C0IEZ3_9ZZZZ</name>
<dbReference type="InterPro" id="IPR017937">
    <property type="entry name" value="Thioredoxin_CS"/>
</dbReference>
<dbReference type="Pfam" id="PF00085">
    <property type="entry name" value="Thioredoxin"/>
    <property type="match status" value="1"/>
</dbReference>
<dbReference type="AlphaFoldDB" id="A0A6C0IEZ3"/>
<dbReference type="CDD" id="cd02947">
    <property type="entry name" value="TRX_family"/>
    <property type="match status" value="1"/>
</dbReference>
<evidence type="ECO:0000259" key="1">
    <source>
        <dbReference type="Pfam" id="PF00085"/>
    </source>
</evidence>
<reference evidence="2" key="1">
    <citation type="journal article" date="2020" name="Nature">
        <title>Giant virus diversity and host interactions through global metagenomics.</title>
        <authorList>
            <person name="Schulz F."/>
            <person name="Roux S."/>
            <person name="Paez-Espino D."/>
            <person name="Jungbluth S."/>
            <person name="Walsh D.A."/>
            <person name="Denef V.J."/>
            <person name="McMahon K.D."/>
            <person name="Konstantinidis K.T."/>
            <person name="Eloe-Fadrosh E.A."/>
            <person name="Kyrpides N.C."/>
            <person name="Woyke T."/>
        </authorList>
    </citation>
    <scope>NUCLEOTIDE SEQUENCE</scope>
    <source>
        <strain evidence="2">GVMAG-M-3300023184-77</strain>
    </source>
</reference>
<sequence length="114" mass="13154">MKYLMNQTEFEILIGKQESLDPFVPIPDLSVIYFTASWCGPCQKIDKEFLSRSLSAINFLICDIDQNDYTAGYCGIRKIPTFMIIYKKEIAKVFSSTNTYEIVQQINTFIQTTL</sequence>
<dbReference type="PANTHER" id="PTHR10438:SF463">
    <property type="entry name" value="THIOREDOXIN"/>
    <property type="match status" value="1"/>
</dbReference>
<dbReference type="SUPFAM" id="SSF52833">
    <property type="entry name" value="Thioredoxin-like"/>
    <property type="match status" value="1"/>
</dbReference>
<dbReference type="InterPro" id="IPR013766">
    <property type="entry name" value="Thioredoxin_domain"/>
</dbReference>
<organism evidence="2">
    <name type="scientific">viral metagenome</name>
    <dbReference type="NCBI Taxonomy" id="1070528"/>
    <lineage>
        <taxon>unclassified sequences</taxon>
        <taxon>metagenomes</taxon>
        <taxon>organismal metagenomes</taxon>
    </lineage>
</organism>
<dbReference type="InterPro" id="IPR050620">
    <property type="entry name" value="Thioredoxin_H-type-like"/>
</dbReference>
<dbReference type="EMBL" id="MN740165">
    <property type="protein sequence ID" value="QHT91472.1"/>
    <property type="molecule type" value="Genomic_DNA"/>
</dbReference>
<dbReference type="Gene3D" id="3.40.30.10">
    <property type="entry name" value="Glutaredoxin"/>
    <property type="match status" value="1"/>
</dbReference>
<proteinExistence type="predicted"/>